<dbReference type="EMBL" id="JH719381">
    <property type="protein sequence ID" value="EJB07213.1"/>
    <property type="molecule type" value="Genomic_DNA"/>
</dbReference>
<dbReference type="HOGENOM" id="CLU_036074_4_1_5"/>
<evidence type="ECO:0000256" key="1">
    <source>
        <dbReference type="ARBA" id="ARBA00004196"/>
    </source>
</evidence>
<evidence type="ECO:0000313" key="5">
    <source>
        <dbReference type="Proteomes" id="UP000005092"/>
    </source>
</evidence>
<dbReference type="InterPro" id="IPR051263">
    <property type="entry name" value="C-type_cytochrome_biogenesis"/>
</dbReference>
<name>J0HA13_RHILT</name>
<keyword evidence="3" id="KW-1133">Transmembrane helix</keyword>
<dbReference type="Gene3D" id="1.25.40.10">
    <property type="entry name" value="Tetratricopeptide repeat domain"/>
    <property type="match status" value="2"/>
</dbReference>
<dbReference type="SUPFAM" id="SSF48452">
    <property type="entry name" value="TPR-like"/>
    <property type="match status" value="1"/>
</dbReference>
<dbReference type="NCBIfam" id="TIGR03142">
    <property type="entry name" value="cytochro_ccmI"/>
    <property type="match status" value="1"/>
</dbReference>
<dbReference type="Proteomes" id="UP000005092">
    <property type="component" value="Unassembled WGS sequence"/>
</dbReference>
<dbReference type="GO" id="GO:0005886">
    <property type="term" value="C:plasma membrane"/>
    <property type="evidence" value="ECO:0007669"/>
    <property type="project" value="TreeGrafter"/>
</dbReference>
<evidence type="ECO:0000313" key="4">
    <source>
        <dbReference type="EMBL" id="EJB07213.1"/>
    </source>
</evidence>
<dbReference type="InterPro" id="IPR011990">
    <property type="entry name" value="TPR-like_helical_dom_sf"/>
</dbReference>
<proteinExistence type="predicted"/>
<keyword evidence="2" id="KW-0201">Cytochrome c-type biogenesis</keyword>
<feature type="transmembrane region" description="Helical" evidence="3">
    <location>
        <begin position="20"/>
        <end position="40"/>
    </location>
</feature>
<dbReference type="PANTHER" id="PTHR47870:SF1">
    <property type="entry name" value="CYTOCHROME C-TYPE BIOGENESIS PROTEIN CCMH"/>
    <property type="match status" value="1"/>
</dbReference>
<reference evidence="4 5" key="1">
    <citation type="submission" date="2012-02" db="EMBL/GenBank/DDBJ databases">
        <title>Improved High-Quality Draft Sequence of Rhizobium leguminosarum bv. trifolii WSM597.</title>
        <authorList>
            <consortium name="US DOE Joint Genome Institute"/>
            <person name="Lucas S."/>
            <person name="Han J."/>
            <person name="Lapidus A."/>
            <person name="Cheng J.-F."/>
            <person name="Goodwin L."/>
            <person name="Pitluck S."/>
            <person name="Peters L."/>
            <person name="Ovchinnikova G."/>
            <person name="Held B."/>
            <person name="Detter J.C."/>
            <person name="Han C."/>
            <person name="Tapia R."/>
            <person name="Land M."/>
            <person name="Hauser L."/>
            <person name="Kyrpides N."/>
            <person name="Ivanova N."/>
            <person name="Pagani I."/>
            <person name="Brau L."/>
            <person name="Yates R."/>
            <person name="O'Hara G."/>
            <person name="Rui T."/>
            <person name="Howieson J."/>
            <person name="Reeve W."/>
            <person name="Woyke T."/>
        </authorList>
    </citation>
    <scope>NUCLEOTIDE SEQUENCE [LARGE SCALE GENOMIC DNA]</scope>
    <source>
        <strain evidence="4 5">WSM597</strain>
    </source>
</reference>
<evidence type="ECO:0000256" key="3">
    <source>
        <dbReference type="SAM" id="Phobius"/>
    </source>
</evidence>
<evidence type="ECO:0000256" key="2">
    <source>
        <dbReference type="ARBA" id="ARBA00022748"/>
    </source>
</evidence>
<accession>J0HA13</accession>
<sequence length="394" mass="42553">MFGVSIVHTVGRAMASGPMIIWILFAVVTTATTAAFMHPLSSGRLRPLKDGLDAHVYRDQLIELENEFAARQIAADEYELAKAEAARRLFKAVERPQASGGSRRSHGWVRFAVAVFLPLLSIGLYVSLGSPELQSRPLQARLSDPGQDLQILVKKTQDHLVGNPEDGRGWDVIAPVLLKMGRADDAAEAYRSAIRILGPSVPRLDGLSQALMARSNGIVGEEVRVVLQSLLKIDPANPRARFYMALGLEQEGRTADALVAFESIAMKSPANAPWLPLVNEHIARNGGTPVIATDKFLANPTQEDVAAAQSMNAGDRQQMIRGMVESLDAKLSADPNNFEGWVRLVRSYAVLNDKDRAADALKRGLAAFPPAGEQGSQLLALARELGIATEGATQ</sequence>
<keyword evidence="3" id="KW-0812">Transmembrane</keyword>
<keyword evidence="3" id="KW-0472">Membrane</keyword>
<dbReference type="AlphaFoldDB" id="J0HA13"/>
<gene>
    <name evidence="4" type="ORF">Rleg9DRAFT_6218</name>
</gene>
<feature type="transmembrane region" description="Helical" evidence="3">
    <location>
        <begin position="108"/>
        <end position="128"/>
    </location>
</feature>
<protein>
    <submittedName>
        <fullName evidence="4">Cytochrome c-type biogenesis protein CcmI</fullName>
    </submittedName>
</protein>
<comment type="subcellular location">
    <subcellularLocation>
        <location evidence="1">Cell envelope</location>
    </subcellularLocation>
</comment>
<dbReference type="GO" id="GO:0030313">
    <property type="term" value="C:cell envelope"/>
    <property type="evidence" value="ECO:0007669"/>
    <property type="project" value="UniProtKB-SubCell"/>
</dbReference>
<organism evidence="4 5">
    <name type="scientific">Rhizobium leguminosarum bv. trifolii WSM597</name>
    <dbReference type="NCBI Taxonomy" id="754764"/>
    <lineage>
        <taxon>Bacteria</taxon>
        <taxon>Pseudomonadati</taxon>
        <taxon>Pseudomonadota</taxon>
        <taxon>Alphaproteobacteria</taxon>
        <taxon>Hyphomicrobiales</taxon>
        <taxon>Rhizobiaceae</taxon>
        <taxon>Rhizobium/Agrobacterium group</taxon>
        <taxon>Rhizobium</taxon>
    </lineage>
</organism>
<dbReference type="GO" id="GO:0017004">
    <property type="term" value="P:cytochrome complex assembly"/>
    <property type="evidence" value="ECO:0007669"/>
    <property type="project" value="UniProtKB-KW"/>
</dbReference>
<dbReference type="InterPro" id="IPR017560">
    <property type="entry name" value="Cyt_c_biogenesis_CcmI"/>
</dbReference>
<dbReference type="PANTHER" id="PTHR47870">
    <property type="entry name" value="CYTOCHROME C-TYPE BIOGENESIS PROTEIN CCMH"/>
    <property type="match status" value="1"/>
</dbReference>